<evidence type="ECO:0000256" key="3">
    <source>
        <dbReference type="ARBA" id="ARBA00022989"/>
    </source>
</evidence>
<keyword evidence="3 5" id="KW-1133">Transmembrane helix</keyword>
<feature type="transmembrane region" description="Helical" evidence="5">
    <location>
        <begin position="78"/>
        <end position="99"/>
    </location>
</feature>
<evidence type="ECO:0000256" key="2">
    <source>
        <dbReference type="ARBA" id="ARBA00022692"/>
    </source>
</evidence>
<dbReference type="GO" id="GO:0022857">
    <property type="term" value="F:transmembrane transporter activity"/>
    <property type="evidence" value="ECO:0007669"/>
    <property type="project" value="InterPro"/>
</dbReference>
<keyword evidence="2 5" id="KW-0812">Transmembrane</keyword>
<name>A0AB72VEF8_CORGB</name>
<evidence type="ECO:0000256" key="5">
    <source>
        <dbReference type="SAM" id="Phobius"/>
    </source>
</evidence>
<dbReference type="InterPro" id="IPR036259">
    <property type="entry name" value="MFS_trans_sf"/>
</dbReference>
<sequence length="109" mass="10691">MTTLVLFSVCSLVVGIGIGLAFGSMPALIMGAVPATEKAAANGFNSLMRSLGTTGSSAVIGAVLAGMMSGGVPTLGGFMTTLIIGCCAALVAAVISYFIPTTTTVVEAK</sequence>
<dbReference type="InterPro" id="IPR020846">
    <property type="entry name" value="MFS_dom"/>
</dbReference>
<dbReference type="Proteomes" id="UP000006698">
    <property type="component" value="Chromosome"/>
</dbReference>
<comment type="subcellular location">
    <subcellularLocation>
        <location evidence="1">Cell membrane</location>
        <topology evidence="1">Multi-pass membrane protein</topology>
    </subcellularLocation>
</comment>
<evidence type="ECO:0000256" key="4">
    <source>
        <dbReference type="ARBA" id="ARBA00023136"/>
    </source>
</evidence>
<dbReference type="EMBL" id="AP009044">
    <property type="protein sequence ID" value="BAF55856.1"/>
    <property type="molecule type" value="Genomic_DNA"/>
</dbReference>
<dbReference type="AlphaFoldDB" id="A0AB72VEF8"/>
<dbReference type="GO" id="GO:0005886">
    <property type="term" value="C:plasma membrane"/>
    <property type="evidence" value="ECO:0007669"/>
    <property type="project" value="UniProtKB-SubCell"/>
</dbReference>
<dbReference type="SUPFAM" id="SSF103473">
    <property type="entry name" value="MFS general substrate transporter"/>
    <property type="match status" value="1"/>
</dbReference>
<evidence type="ECO:0000256" key="1">
    <source>
        <dbReference type="ARBA" id="ARBA00004651"/>
    </source>
</evidence>
<gene>
    <name evidence="7" type="ordered locus">cgR_2837</name>
</gene>
<organism evidence="7">
    <name type="scientific">Corynebacterium glutamicum (strain R)</name>
    <dbReference type="NCBI Taxonomy" id="340322"/>
    <lineage>
        <taxon>Bacteria</taxon>
        <taxon>Bacillati</taxon>
        <taxon>Actinomycetota</taxon>
        <taxon>Actinomycetes</taxon>
        <taxon>Mycobacteriales</taxon>
        <taxon>Corynebacteriaceae</taxon>
        <taxon>Corynebacterium</taxon>
    </lineage>
</organism>
<evidence type="ECO:0000313" key="7">
    <source>
        <dbReference type="EMBL" id="BAF55856.1"/>
    </source>
</evidence>
<evidence type="ECO:0000259" key="6">
    <source>
        <dbReference type="PROSITE" id="PS50850"/>
    </source>
</evidence>
<feature type="domain" description="Major facilitator superfamily (MFS) profile" evidence="6">
    <location>
        <begin position="1"/>
        <end position="109"/>
    </location>
</feature>
<accession>A0AB72VEF8</accession>
<dbReference type="PROSITE" id="PS50850">
    <property type="entry name" value="MFS"/>
    <property type="match status" value="1"/>
</dbReference>
<reference evidence="7" key="1">
    <citation type="journal article" date="2007" name="Microbiology">
        <title>Comparative analysis of the Corynebacterium glutamicum group and complete genome sequence of strain R.</title>
        <authorList>
            <person name="Yukawa H."/>
            <person name="Omumasaba C.A."/>
            <person name="Nonaka H."/>
            <person name="Kos P."/>
            <person name="Okai N."/>
            <person name="Suzuki N."/>
            <person name="Suda M."/>
            <person name="Tsuge Y."/>
            <person name="Watanabe J."/>
            <person name="Ikeda Y."/>
            <person name="Vertes A.A."/>
            <person name="Inui M."/>
        </authorList>
    </citation>
    <scope>NUCLEOTIDE SEQUENCE</scope>
    <source>
        <strain evidence="7">R</strain>
    </source>
</reference>
<keyword evidence="4 5" id="KW-0472">Membrane</keyword>
<proteinExistence type="predicted"/>
<dbReference type="KEGG" id="cgt:cgR_2837"/>
<protein>
    <recommendedName>
        <fullName evidence="6">Major facilitator superfamily (MFS) profile domain-containing protein</fullName>
    </recommendedName>
</protein>
<dbReference type="Gene3D" id="1.20.1250.20">
    <property type="entry name" value="MFS general substrate transporter like domains"/>
    <property type="match status" value="1"/>
</dbReference>